<feature type="region of interest" description="Disordered" evidence="1">
    <location>
        <begin position="92"/>
        <end position="344"/>
    </location>
</feature>
<feature type="region of interest" description="Disordered" evidence="1">
    <location>
        <begin position="1"/>
        <end position="32"/>
    </location>
</feature>
<dbReference type="PANTHER" id="PTHR31949">
    <property type="entry name" value="GASTRIC MUCIN-LIKE PROTEIN"/>
    <property type="match status" value="1"/>
</dbReference>
<dbReference type="AlphaFoldDB" id="A0A5B7AFM2"/>
<reference evidence="2" key="1">
    <citation type="submission" date="2019-08" db="EMBL/GenBank/DDBJ databases">
        <title>Reference gene set and small RNA set construction with multiple tissues from Davidia involucrata Baill.</title>
        <authorList>
            <person name="Yang H."/>
            <person name="Zhou C."/>
            <person name="Li G."/>
            <person name="Wang J."/>
            <person name="Gao P."/>
            <person name="Wang M."/>
            <person name="Wang R."/>
            <person name="Zhao Y."/>
        </authorList>
    </citation>
    <scope>NUCLEOTIDE SEQUENCE</scope>
    <source>
        <tissue evidence="2">Mixed with DoveR01_LX</tissue>
    </source>
</reference>
<dbReference type="GO" id="GO:0055028">
    <property type="term" value="C:cortical microtubule"/>
    <property type="evidence" value="ECO:0007669"/>
    <property type="project" value="TreeGrafter"/>
</dbReference>
<dbReference type="GO" id="GO:0043622">
    <property type="term" value="P:cortical microtubule organization"/>
    <property type="evidence" value="ECO:0007669"/>
    <property type="project" value="TreeGrafter"/>
</dbReference>
<evidence type="ECO:0000313" key="2">
    <source>
        <dbReference type="EMBL" id="MPA55532.1"/>
    </source>
</evidence>
<gene>
    <name evidence="2" type="ORF">Din_024973</name>
</gene>
<proteinExistence type="predicted"/>
<feature type="compositionally biased region" description="Low complexity" evidence="1">
    <location>
        <begin position="233"/>
        <end position="246"/>
    </location>
</feature>
<feature type="compositionally biased region" description="Polar residues" evidence="1">
    <location>
        <begin position="174"/>
        <end position="186"/>
    </location>
</feature>
<feature type="compositionally biased region" description="Polar residues" evidence="1">
    <location>
        <begin position="413"/>
        <end position="424"/>
    </location>
</feature>
<feature type="compositionally biased region" description="Low complexity" evidence="1">
    <location>
        <begin position="293"/>
        <end position="302"/>
    </location>
</feature>
<name>A0A5B7AFM2_DAVIN</name>
<feature type="compositionally biased region" description="Low complexity" evidence="1">
    <location>
        <begin position="187"/>
        <end position="217"/>
    </location>
</feature>
<dbReference type="PANTHER" id="PTHR31949:SF2">
    <property type="entry name" value="OS05G0480600 PROTEIN"/>
    <property type="match status" value="1"/>
</dbReference>
<dbReference type="EMBL" id="GHES01024973">
    <property type="protein sequence ID" value="MPA55532.1"/>
    <property type="molecule type" value="Transcribed_RNA"/>
</dbReference>
<feature type="compositionally biased region" description="Low complexity" evidence="1">
    <location>
        <begin position="109"/>
        <end position="128"/>
    </location>
</feature>
<feature type="region of interest" description="Disordered" evidence="1">
    <location>
        <begin position="390"/>
        <end position="425"/>
    </location>
</feature>
<feature type="compositionally biased region" description="Low complexity" evidence="1">
    <location>
        <begin position="149"/>
        <end position="173"/>
    </location>
</feature>
<protein>
    <submittedName>
        <fullName evidence="2">Putative GPI-anchored protein PB15E9.01c</fullName>
    </submittedName>
</protein>
<feature type="compositionally biased region" description="Low complexity" evidence="1">
    <location>
        <begin position="254"/>
        <end position="273"/>
    </location>
</feature>
<feature type="compositionally biased region" description="Pro residues" evidence="1">
    <location>
        <begin position="303"/>
        <end position="315"/>
    </location>
</feature>
<accession>A0A5B7AFM2</accession>
<feature type="compositionally biased region" description="Polar residues" evidence="1">
    <location>
        <begin position="129"/>
        <end position="141"/>
    </location>
</feature>
<organism evidence="2">
    <name type="scientific">Davidia involucrata</name>
    <name type="common">Dove tree</name>
    <dbReference type="NCBI Taxonomy" id="16924"/>
    <lineage>
        <taxon>Eukaryota</taxon>
        <taxon>Viridiplantae</taxon>
        <taxon>Streptophyta</taxon>
        <taxon>Embryophyta</taxon>
        <taxon>Tracheophyta</taxon>
        <taxon>Spermatophyta</taxon>
        <taxon>Magnoliopsida</taxon>
        <taxon>eudicotyledons</taxon>
        <taxon>Gunneridae</taxon>
        <taxon>Pentapetalae</taxon>
        <taxon>asterids</taxon>
        <taxon>Cornales</taxon>
        <taxon>Nyssaceae</taxon>
        <taxon>Davidia</taxon>
    </lineage>
</organism>
<evidence type="ECO:0000256" key="1">
    <source>
        <dbReference type="SAM" id="MobiDB-lite"/>
    </source>
</evidence>
<sequence>MNRSVKDSLIGGRNIPVGSQHRRGLSLNGISKDSDEKLDLFSRNRRSLSVASSDESDVSAKLGRLSVGSAKLARSGIDDLLSSTDGGKHDYDWLLTPPGTPIFPSSDGSESQPASAAPRSSSLVRSVSTTKASRLSVSQSESNHHSRPTRSSSVTRPSISSSQYSTYSNKSTSILNTSSASVSSYIRPSTPITRSSSTTRPSTPSTRSTPSRSLTPSKARSAPTSSSIDKTRPSPNSRPSTPISRPQIHANLNSSATRSASRPSTPTRRSPAPSLSPEGGPSISVGRVVSNGRSAAPASRPSSPGPRVRPPPQPMVLPDFPLDTPPNLRTTLPDRPVSAGRSRPGMAVTVKGNIETPTPANLPKRQSSPIVTRGRLTEATGRGRLHANGQAVDLSESRKTSHVSELSMRRPAKTSTTSTENTGFGRTISKKSLDMAIRHMDIRNGPSSIRPLSGTTLFPQSIRSTHPKSQPGRAFSAPVSVNGNLRISNNGVISENGNYVNRFPDNGTEEDNCRFSAKLSEPDIYESSRYDAILLKEDLKNTNWLHSVDDKSDQGPIFDNGFEPLPEPFGPL</sequence>